<dbReference type="Gene3D" id="3.30.565.10">
    <property type="entry name" value="Histidine kinase-like ATPase, C-terminal domain"/>
    <property type="match status" value="1"/>
</dbReference>
<dbReference type="EMBL" id="JAINZZ010000026">
    <property type="protein sequence ID" value="MBY8879997.1"/>
    <property type="molecule type" value="Genomic_DNA"/>
</dbReference>
<protein>
    <recommendedName>
        <fullName evidence="4">histidine kinase</fullName>
        <ecNumber evidence="4">2.7.13.3</ecNumber>
    </recommendedName>
</protein>
<dbReference type="SUPFAM" id="SSF47384">
    <property type="entry name" value="Homodimeric domain of signal transducing histidine kinase"/>
    <property type="match status" value="1"/>
</dbReference>
<dbReference type="SUPFAM" id="SSF55874">
    <property type="entry name" value="ATPase domain of HSP90 chaperone/DNA topoisomerase II/histidine kinase"/>
    <property type="match status" value="1"/>
</dbReference>
<dbReference type="InterPro" id="IPR052023">
    <property type="entry name" value="Histidine_kinase_KdpD"/>
</dbReference>
<evidence type="ECO:0000256" key="8">
    <source>
        <dbReference type="ARBA" id="ARBA00022741"/>
    </source>
</evidence>
<dbReference type="CDD" id="cd00082">
    <property type="entry name" value="HisKA"/>
    <property type="match status" value="1"/>
</dbReference>
<evidence type="ECO:0000256" key="3">
    <source>
        <dbReference type="ARBA" id="ARBA00004236"/>
    </source>
</evidence>
<proteinExistence type="predicted"/>
<dbReference type="InterPro" id="IPR025201">
    <property type="entry name" value="KdpD_TM"/>
</dbReference>
<dbReference type="InterPro" id="IPR036890">
    <property type="entry name" value="HATPase_C_sf"/>
</dbReference>
<feature type="domain" description="Histidine kinase" evidence="16">
    <location>
        <begin position="671"/>
        <end position="884"/>
    </location>
</feature>
<name>A0ABS7Q9Z6_9ACTN</name>
<dbReference type="Gene3D" id="3.40.50.300">
    <property type="entry name" value="P-loop containing nucleotide triphosphate hydrolases"/>
    <property type="match status" value="1"/>
</dbReference>
<dbReference type="Gene3D" id="1.20.120.620">
    <property type="entry name" value="Backbone structure of the membrane domain of e. Coli histidine kinase receptor kdpd"/>
    <property type="match status" value="1"/>
</dbReference>
<keyword evidence="18" id="KW-1185">Reference proteome</keyword>
<evidence type="ECO:0000256" key="11">
    <source>
        <dbReference type="ARBA" id="ARBA00022989"/>
    </source>
</evidence>
<feature type="compositionally biased region" description="Pro residues" evidence="14">
    <location>
        <begin position="1"/>
        <end position="18"/>
    </location>
</feature>
<dbReference type="SMART" id="SM00388">
    <property type="entry name" value="HisKA"/>
    <property type="match status" value="1"/>
</dbReference>
<dbReference type="InterPro" id="IPR004358">
    <property type="entry name" value="Sig_transdc_His_kin-like_C"/>
</dbReference>
<dbReference type="Pfam" id="PF00512">
    <property type="entry name" value="HisKA"/>
    <property type="match status" value="1"/>
</dbReference>
<evidence type="ECO:0000256" key="6">
    <source>
        <dbReference type="ARBA" id="ARBA00022679"/>
    </source>
</evidence>
<dbReference type="Pfam" id="PF00582">
    <property type="entry name" value="Usp"/>
    <property type="match status" value="1"/>
</dbReference>
<dbReference type="InterPro" id="IPR014729">
    <property type="entry name" value="Rossmann-like_a/b/a_fold"/>
</dbReference>
<comment type="caution">
    <text evidence="17">The sequence shown here is derived from an EMBL/GenBank/DDBJ whole genome shotgun (WGS) entry which is preliminary data.</text>
</comment>
<dbReference type="CDD" id="cd00075">
    <property type="entry name" value="HATPase"/>
    <property type="match status" value="1"/>
</dbReference>
<evidence type="ECO:0000256" key="2">
    <source>
        <dbReference type="ARBA" id="ARBA00004141"/>
    </source>
</evidence>
<evidence type="ECO:0000256" key="13">
    <source>
        <dbReference type="ARBA" id="ARBA00023136"/>
    </source>
</evidence>
<sequence>MSTTPPRSPRSAPGPPGPGASRWPGGAFGHHTQGGSPVASTAVSDSAQAPYARPGRLKVFLGAAPGVGKTYRMLDEGRRRADRGTDVVVAYVECHGRPHTEEMLDGLEVVPRTVREYRGTTLTEMDLDAVLERAPQVALVDELPHTNVAGGRHAKRWEDIDDLLAAGIDVVTTVNIQHLESLNDVVQKITGVPQRETVPDEVVRRAHQIELVDMPADALRRRMAHGNVYAAEKVDAALSNYFRVGNLTALRELALLWVAGRVDEALQKYRSEHGIGGVWETRERVVVALTGGPEGATLIRRAARIADRSAGGDLLAVHIARSDGLAEASPAALAKQRTLVESLGGTYHTVVGDHIPSALLDFARAESATQLVVGTSRRGRLSHFVTGRGVGETAVELSGDIDVHMVTHERAGRGRLLPSPTSSLSRVRRVAGPVAGLVLPVLLTTFLSHTRGTLNLTTDTLLFLLAVIGVACIGGVVSALLASITASLLLNWFFIPPLHRFTIGETNNALALVVFAVAAVTVAAIVDTSIRFSRRAANATAEAETLSSLAGSILRGDQGVDVLLRRTREAFGMESAELARRTDADPEAAKTAGAGDGTGNGGRTVTVTAPVGPDDVLVLRGRRLAASERRVFVAFAGHVAAALERARLAEAAAEVEPVKAADRMRTALLAAVSHDLRTPIASGWAAVSSLRSRDVRFSDEDRDELLATAEESLVRLNRLVDNLLDMSRLQAGALTLNLQPTALAEVLPMALDTLPATGTPVVTQGVAETADILADPPLLERVLANLVANAVRHSPPGRKVLVSASALGERVELRVIDQGPGLGPEDHDRVFEPFQRMGDTDNTTGLGLGLALSRGLTEAMGGTLTPEDTPGGGLTMVVSLPAAASPPPGPRERTTV</sequence>
<keyword evidence="6" id="KW-0808">Transferase</keyword>
<gene>
    <name evidence="17" type="ORF">K7862_20525</name>
</gene>
<dbReference type="Gene3D" id="1.10.287.130">
    <property type="match status" value="1"/>
</dbReference>
<keyword evidence="5" id="KW-0597">Phosphoprotein</keyword>
<organism evidence="17 18">
    <name type="scientific">Actinacidiphila acidipaludis</name>
    <dbReference type="NCBI Taxonomy" id="2873382"/>
    <lineage>
        <taxon>Bacteria</taxon>
        <taxon>Bacillati</taxon>
        <taxon>Actinomycetota</taxon>
        <taxon>Actinomycetes</taxon>
        <taxon>Kitasatosporales</taxon>
        <taxon>Streptomycetaceae</taxon>
        <taxon>Actinacidiphila</taxon>
    </lineage>
</organism>
<dbReference type="InterPro" id="IPR003661">
    <property type="entry name" value="HisK_dim/P_dom"/>
</dbReference>
<dbReference type="InterPro" id="IPR003852">
    <property type="entry name" value="Sig_transdc_His_kinase_KdpD_N"/>
</dbReference>
<accession>A0ABS7Q9Z6</accession>
<feature type="region of interest" description="Disordered" evidence="14">
    <location>
        <begin position="1"/>
        <end position="49"/>
    </location>
</feature>
<keyword evidence="8" id="KW-0547">Nucleotide-binding</keyword>
<dbReference type="PROSITE" id="PS50109">
    <property type="entry name" value="HIS_KIN"/>
    <property type="match status" value="1"/>
</dbReference>
<feature type="transmembrane region" description="Helical" evidence="15">
    <location>
        <begin position="461"/>
        <end position="489"/>
    </location>
</feature>
<dbReference type="Pfam" id="PF02702">
    <property type="entry name" value="KdpD"/>
    <property type="match status" value="1"/>
</dbReference>
<dbReference type="EC" id="2.7.13.3" evidence="4"/>
<dbReference type="PANTHER" id="PTHR45569:SF1">
    <property type="entry name" value="SENSOR PROTEIN KDPD"/>
    <property type="match status" value="1"/>
</dbReference>
<feature type="region of interest" description="Disordered" evidence="14">
    <location>
        <begin position="582"/>
        <end position="607"/>
    </location>
</feature>
<dbReference type="InterPro" id="IPR038318">
    <property type="entry name" value="KdpD_sf"/>
</dbReference>
<dbReference type="SMART" id="SM00387">
    <property type="entry name" value="HATPase_c"/>
    <property type="match status" value="1"/>
</dbReference>
<evidence type="ECO:0000313" key="17">
    <source>
        <dbReference type="EMBL" id="MBY8879997.1"/>
    </source>
</evidence>
<comment type="catalytic activity">
    <reaction evidence="1">
        <text>ATP + protein L-histidine = ADP + protein N-phospho-L-histidine.</text>
        <dbReference type="EC" id="2.7.13.3"/>
    </reaction>
</comment>
<keyword evidence="9" id="KW-0418">Kinase</keyword>
<evidence type="ECO:0000256" key="1">
    <source>
        <dbReference type="ARBA" id="ARBA00000085"/>
    </source>
</evidence>
<keyword evidence="10" id="KW-0067">ATP-binding</keyword>
<dbReference type="InterPro" id="IPR027417">
    <property type="entry name" value="P-loop_NTPase"/>
</dbReference>
<evidence type="ECO:0000256" key="7">
    <source>
        <dbReference type="ARBA" id="ARBA00022692"/>
    </source>
</evidence>
<evidence type="ECO:0000256" key="10">
    <source>
        <dbReference type="ARBA" id="ARBA00022840"/>
    </source>
</evidence>
<dbReference type="Pfam" id="PF02518">
    <property type="entry name" value="HATPase_c"/>
    <property type="match status" value="1"/>
</dbReference>
<feature type="transmembrane region" description="Helical" evidence="15">
    <location>
        <begin position="430"/>
        <end position="449"/>
    </location>
</feature>
<dbReference type="InterPro" id="IPR005467">
    <property type="entry name" value="His_kinase_dom"/>
</dbReference>
<evidence type="ECO:0000256" key="4">
    <source>
        <dbReference type="ARBA" id="ARBA00012438"/>
    </source>
</evidence>
<keyword evidence="7 15" id="KW-0812">Transmembrane</keyword>
<evidence type="ECO:0000313" key="18">
    <source>
        <dbReference type="Proteomes" id="UP000778578"/>
    </source>
</evidence>
<comment type="subcellular location">
    <subcellularLocation>
        <location evidence="3">Cell membrane</location>
    </subcellularLocation>
    <subcellularLocation>
        <location evidence="2">Membrane</location>
        <topology evidence="2">Multi-pass membrane protein</topology>
    </subcellularLocation>
</comment>
<dbReference type="InterPro" id="IPR036097">
    <property type="entry name" value="HisK_dim/P_sf"/>
</dbReference>
<feature type="transmembrane region" description="Helical" evidence="15">
    <location>
        <begin position="509"/>
        <end position="526"/>
    </location>
</feature>
<evidence type="ECO:0000256" key="14">
    <source>
        <dbReference type="SAM" id="MobiDB-lite"/>
    </source>
</evidence>
<dbReference type="Proteomes" id="UP000778578">
    <property type="component" value="Unassembled WGS sequence"/>
</dbReference>
<reference evidence="17 18" key="1">
    <citation type="submission" date="2021-08" db="EMBL/GenBank/DDBJ databases">
        <title>WGS of actinomycetes from Thailand.</title>
        <authorList>
            <person name="Thawai C."/>
        </authorList>
    </citation>
    <scope>NUCLEOTIDE SEQUENCE [LARGE SCALE GENOMIC DNA]</scope>
    <source>
        <strain evidence="17 18">PLK6-54</strain>
    </source>
</reference>
<evidence type="ECO:0000256" key="12">
    <source>
        <dbReference type="ARBA" id="ARBA00023012"/>
    </source>
</evidence>
<dbReference type="InterPro" id="IPR003594">
    <property type="entry name" value="HATPase_dom"/>
</dbReference>
<evidence type="ECO:0000259" key="16">
    <source>
        <dbReference type="PROSITE" id="PS50109"/>
    </source>
</evidence>
<keyword evidence="12" id="KW-0902">Two-component regulatory system</keyword>
<dbReference type="Pfam" id="PF13493">
    <property type="entry name" value="DUF4118"/>
    <property type="match status" value="1"/>
</dbReference>
<dbReference type="InterPro" id="IPR006016">
    <property type="entry name" value="UspA"/>
</dbReference>
<dbReference type="PANTHER" id="PTHR45569">
    <property type="entry name" value="SENSOR PROTEIN KDPD"/>
    <property type="match status" value="1"/>
</dbReference>
<dbReference type="Gene3D" id="3.40.50.620">
    <property type="entry name" value="HUPs"/>
    <property type="match status" value="1"/>
</dbReference>
<keyword evidence="11 15" id="KW-1133">Transmembrane helix</keyword>
<keyword evidence="13 15" id="KW-0472">Membrane</keyword>
<dbReference type="PRINTS" id="PR00344">
    <property type="entry name" value="BCTRLSENSOR"/>
</dbReference>
<dbReference type="SUPFAM" id="SSF52402">
    <property type="entry name" value="Adenine nucleotide alpha hydrolases-like"/>
    <property type="match status" value="1"/>
</dbReference>
<evidence type="ECO:0000256" key="15">
    <source>
        <dbReference type="SAM" id="Phobius"/>
    </source>
</evidence>
<feature type="compositionally biased region" description="Polar residues" evidence="14">
    <location>
        <begin position="33"/>
        <end position="47"/>
    </location>
</feature>
<evidence type="ECO:0000256" key="5">
    <source>
        <dbReference type="ARBA" id="ARBA00022553"/>
    </source>
</evidence>
<evidence type="ECO:0000256" key="9">
    <source>
        <dbReference type="ARBA" id="ARBA00022777"/>
    </source>
</evidence>